<proteinExistence type="predicted"/>
<feature type="transmembrane region" description="Helical" evidence="1">
    <location>
        <begin position="115"/>
        <end position="140"/>
    </location>
</feature>
<name>A0A7R6T087_9BACT</name>
<dbReference type="KEGG" id="thyd:TTHT_2026"/>
<protein>
    <recommendedName>
        <fullName evidence="4">ABC-2 type transport system permease protein</fullName>
    </recommendedName>
</protein>
<feature type="transmembrane region" description="Helical" evidence="1">
    <location>
        <begin position="413"/>
        <end position="433"/>
    </location>
</feature>
<reference evidence="2 3" key="1">
    <citation type="journal article" date="2012" name="Extremophiles">
        <title>Thermotomaculum hydrothermale gen. nov., sp. nov., a novel heterotrophic thermophile within the phylum Acidobacteria from a deep-sea hydrothermal vent chimney in the Southern Okinawa Trough.</title>
        <authorList>
            <person name="Izumi H."/>
            <person name="Nunoura T."/>
            <person name="Miyazaki M."/>
            <person name="Mino S."/>
            <person name="Toki T."/>
            <person name="Takai K."/>
            <person name="Sako Y."/>
            <person name="Sawabe T."/>
            <person name="Nakagawa S."/>
        </authorList>
    </citation>
    <scope>NUCLEOTIDE SEQUENCE [LARGE SCALE GENOMIC DNA]</scope>
    <source>
        <strain evidence="2 3">AC55</strain>
    </source>
</reference>
<keyword evidence="3" id="KW-1185">Reference proteome</keyword>
<feature type="transmembrane region" description="Helical" evidence="1">
    <location>
        <begin position="179"/>
        <end position="197"/>
    </location>
</feature>
<dbReference type="EMBL" id="AP017470">
    <property type="protein sequence ID" value="BBB33467.1"/>
    <property type="molecule type" value="Genomic_DNA"/>
</dbReference>
<evidence type="ECO:0000313" key="2">
    <source>
        <dbReference type="EMBL" id="BBB33467.1"/>
    </source>
</evidence>
<evidence type="ECO:0008006" key="4">
    <source>
        <dbReference type="Google" id="ProtNLM"/>
    </source>
</evidence>
<feature type="transmembrane region" description="Helical" evidence="1">
    <location>
        <begin position="21"/>
        <end position="45"/>
    </location>
</feature>
<evidence type="ECO:0000256" key="1">
    <source>
        <dbReference type="SAM" id="Phobius"/>
    </source>
</evidence>
<dbReference type="RefSeq" id="WP_201327777.1">
    <property type="nucleotide sequence ID" value="NZ_AP017470.1"/>
</dbReference>
<keyword evidence="1" id="KW-0812">Transmembrane</keyword>
<keyword evidence="1" id="KW-0472">Membrane</keyword>
<feature type="transmembrane region" description="Helical" evidence="1">
    <location>
        <begin position="152"/>
        <end position="172"/>
    </location>
</feature>
<feature type="transmembrane region" description="Helical" evidence="1">
    <location>
        <begin position="65"/>
        <end position="94"/>
    </location>
</feature>
<accession>A0A7R6T087</accession>
<sequence>MKRMGFFTLLKKDFAVLKYSVSIYLFFVILSFFAGNSFLTAVDLYSKGSMSALNDNLYSAAFEPVYGVIVPAFGSLFIAFSLILPFAIISLLSGERENNTLYLSYQSGYTFSQTLFSKFLTGFFAVLLSIVLYIPLFVFWLLQGGHLPLSEVLLLISGYTLYGLAIVSISLFSASVFKSISSASIFSFFFVVGSWVIDFLKSQSFSKIVIKLSSFTLSSRLKDFENGIFSLSSLLYFIFLIFLFALLGYLFLRFDLKYRAGLIALVIVVSLFVFMFIGSISFKRDLTESRRNSFQPQIADAVKKLPDVKIKLYFRKTDSRFIDYDENFLERFLMVKPDTEVIFVKGEELEKDYGKFVYSVKTKSGWKSESTYSNSNEEAFIILSKLSGVKIDFNADNSYKGYPLVLKGKNLKIISVLYYFVFPLVFLFMLVFVKFKYFLRR</sequence>
<organism evidence="2 3">
    <name type="scientific">Thermotomaculum hydrothermale</name>
    <dbReference type="NCBI Taxonomy" id="981385"/>
    <lineage>
        <taxon>Bacteria</taxon>
        <taxon>Pseudomonadati</taxon>
        <taxon>Acidobacteriota</taxon>
        <taxon>Holophagae</taxon>
        <taxon>Thermotomaculales</taxon>
        <taxon>Thermotomaculaceae</taxon>
        <taxon>Thermotomaculum</taxon>
    </lineage>
</organism>
<dbReference type="AlphaFoldDB" id="A0A7R6T087"/>
<dbReference type="Proteomes" id="UP000595564">
    <property type="component" value="Chromosome"/>
</dbReference>
<keyword evidence="1" id="KW-1133">Transmembrane helix</keyword>
<feature type="transmembrane region" description="Helical" evidence="1">
    <location>
        <begin position="262"/>
        <end position="282"/>
    </location>
</feature>
<gene>
    <name evidence="2" type="ORF">TTHT_2026</name>
</gene>
<evidence type="ECO:0000313" key="3">
    <source>
        <dbReference type="Proteomes" id="UP000595564"/>
    </source>
</evidence>
<feature type="transmembrane region" description="Helical" evidence="1">
    <location>
        <begin position="228"/>
        <end position="250"/>
    </location>
</feature>